<name>A0A915YG04_9BACT</name>
<sequence length="38" mass="4454">MKFKNKFLLNVFRSVLGGHMTDWEQSTPQKAVIFPTEK</sequence>
<organism evidence="1 2">
    <name type="scientific">Aureispira anguillae</name>
    <dbReference type="NCBI Taxonomy" id="2864201"/>
    <lineage>
        <taxon>Bacteria</taxon>
        <taxon>Pseudomonadati</taxon>
        <taxon>Bacteroidota</taxon>
        <taxon>Saprospiria</taxon>
        <taxon>Saprospirales</taxon>
        <taxon>Saprospiraceae</taxon>
        <taxon>Aureispira</taxon>
    </lineage>
</organism>
<dbReference type="KEGG" id="aup:AsAng_0031930"/>
<evidence type="ECO:0000313" key="2">
    <source>
        <dbReference type="Proteomes" id="UP001060919"/>
    </source>
</evidence>
<reference evidence="1" key="1">
    <citation type="submission" date="2022-09" db="EMBL/GenBank/DDBJ databases">
        <title>Aureispira anguillicida sp. nov., isolated from Leptocephalus of Japanese eel Anguilla japonica.</title>
        <authorList>
            <person name="Yuasa K."/>
            <person name="Mekata T."/>
            <person name="Ikunari K."/>
        </authorList>
    </citation>
    <scope>NUCLEOTIDE SEQUENCE</scope>
    <source>
        <strain evidence="1">EL160426</strain>
    </source>
</reference>
<dbReference type="AlphaFoldDB" id="A0A915YG04"/>
<proteinExistence type="predicted"/>
<dbReference type="EMBL" id="AP026867">
    <property type="protein sequence ID" value="BDS12470.1"/>
    <property type="molecule type" value="Genomic_DNA"/>
</dbReference>
<keyword evidence="2" id="KW-1185">Reference proteome</keyword>
<dbReference type="Proteomes" id="UP001060919">
    <property type="component" value="Chromosome"/>
</dbReference>
<accession>A0A915YG04</accession>
<gene>
    <name evidence="1" type="ORF">AsAng_0031930</name>
</gene>
<evidence type="ECO:0000313" key="1">
    <source>
        <dbReference type="EMBL" id="BDS12470.1"/>
    </source>
</evidence>
<protein>
    <submittedName>
        <fullName evidence="1">Uncharacterized protein</fullName>
    </submittedName>
</protein>